<protein>
    <submittedName>
        <fullName evidence="1">Uncharacterized protein</fullName>
    </submittedName>
</protein>
<proteinExistence type="predicted"/>
<comment type="caution">
    <text evidence="1">The sequence shown here is derived from an EMBL/GenBank/DDBJ whole genome shotgun (WGS) entry which is preliminary data.</text>
</comment>
<accession>X1AN28</accession>
<reference evidence="1" key="1">
    <citation type="journal article" date="2014" name="Front. Microbiol.">
        <title>High frequency of phylogenetically diverse reductive dehalogenase-homologous genes in deep subseafloor sedimentary metagenomes.</title>
        <authorList>
            <person name="Kawai M."/>
            <person name="Futagami T."/>
            <person name="Toyoda A."/>
            <person name="Takaki Y."/>
            <person name="Nishi S."/>
            <person name="Hori S."/>
            <person name="Arai W."/>
            <person name="Tsubouchi T."/>
            <person name="Morono Y."/>
            <person name="Uchiyama I."/>
            <person name="Ito T."/>
            <person name="Fujiyama A."/>
            <person name="Inagaki F."/>
            <person name="Takami H."/>
        </authorList>
    </citation>
    <scope>NUCLEOTIDE SEQUENCE</scope>
    <source>
        <strain evidence="1">Expedition CK06-06</strain>
    </source>
</reference>
<evidence type="ECO:0000313" key="1">
    <source>
        <dbReference type="EMBL" id="GAG70837.1"/>
    </source>
</evidence>
<dbReference type="EMBL" id="BART01004436">
    <property type="protein sequence ID" value="GAG70837.1"/>
    <property type="molecule type" value="Genomic_DNA"/>
</dbReference>
<organism evidence="1">
    <name type="scientific">marine sediment metagenome</name>
    <dbReference type="NCBI Taxonomy" id="412755"/>
    <lineage>
        <taxon>unclassified sequences</taxon>
        <taxon>metagenomes</taxon>
        <taxon>ecological metagenomes</taxon>
    </lineage>
</organism>
<gene>
    <name evidence="1" type="ORF">S01H4_11135</name>
</gene>
<name>X1AN28_9ZZZZ</name>
<sequence>MAVVTGGLAVGTVPASYTGPTYPVGYTGTYPATVPGAIVTAPVAAAGTAVGVPVAATGGAVIGAAQYAPQGVVYPRPVGPPVY</sequence>
<dbReference type="AlphaFoldDB" id="X1AN28"/>